<dbReference type="CDD" id="cd23572">
    <property type="entry name" value="TFP_LU_ECD_PINLYP_rpt2"/>
    <property type="match status" value="1"/>
</dbReference>
<gene>
    <name evidence="4" type="primary">LOC100494201</name>
</gene>
<dbReference type="InterPro" id="IPR050918">
    <property type="entry name" value="CNF-like_PLA2_Inhibitor"/>
</dbReference>
<dbReference type="FunCoup" id="A0A803JRR0">
    <property type="interactions" value="1"/>
</dbReference>
<evidence type="ECO:0000256" key="3">
    <source>
        <dbReference type="SAM" id="Phobius"/>
    </source>
</evidence>
<dbReference type="AlphaFoldDB" id="A0A803JRR0"/>
<dbReference type="InterPro" id="IPR045860">
    <property type="entry name" value="Snake_toxin-like_sf"/>
</dbReference>
<reference evidence="4" key="2">
    <citation type="submission" date="2021-03" db="UniProtKB">
        <authorList>
            <consortium name="Ensembl"/>
        </authorList>
    </citation>
    <scope>IDENTIFICATION</scope>
</reference>
<dbReference type="Bgee" id="ENSXETG00000033676">
    <property type="expression patterns" value="Expressed in skeletal muscle tissue and 4 other cell types or tissues"/>
</dbReference>
<evidence type="ECO:0000256" key="2">
    <source>
        <dbReference type="ARBA" id="ARBA00022525"/>
    </source>
</evidence>
<keyword evidence="3" id="KW-0472">Membrane</keyword>
<dbReference type="Ensembl" id="ENSXETT00000110858">
    <property type="protein sequence ID" value="ENSXETP00000110681"/>
    <property type="gene ID" value="ENSXETG00000033676"/>
</dbReference>
<sequence>MTLFHPNAPKYPYLSAIGGTCLAPILKNKIYLCISFFSLSGYSLSCVHCKVEGENFCQGPERKCPTWGDFVCASTSTITIMGTVLFGGVNTVYPLYTFAVLYAIILLLIYKWGLCHPCTSQSSFFTVPGPISMPDTKSMYGMCPITELCCALSTEGVASKSFSRSCEKRASCGISGSIGYQRGKIKTATTCCFSDACTPSNPALPLENMQRTGLTCRSCTSLNSKWCHTEDTVDCTGEERKCILQTTTTSGSKSGLRAVRGCATNDLCAIGSQSHDFGDIKEWTEVYCTNGSIALQQSILLLLALAALLCIKLM</sequence>
<dbReference type="InParanoid" id="A0A803JRR0"/>
<proteinExistence type="predicted"/>
<organism evidence="4">
    <name type="scientific">Xenopus tropicalis</name>
    <name type="common">Western clawed frog</name>
    <name type="synonym">Silurana tropicalis</name>
    <dbReference type="NCBI Taxonomy" id="8364"/>
    <lineage>
        <taxon>Eukaryota</taxon>
        <taxon>Metazoa</taxon>
        <taxon>Chordata</taxon>
        <taxon>Craniata</taxon>
        <taxon>Vertebrata</taxon>
        <taxon>Euteleostomi</taxon>
        <taxon>Amphibia</taxon>
        <taxon>Batrachia</taxon>
        <taxon>Anura</taxon>
        <taxon>Pipoidea</taxon>
        <taxon>Pipidae</taxon>
        <taxon>Xenopodinae</taxon>
        <taxon>Xenopus</taxon>
        <taxon>Silurana</taxon>
    </lineage>
</organism>
<accession>A0A803JRR0</accession>
<protein>
    <submittedName>
        <fullName evidence="4">Phospholipase A2 inhibitor subunit gamma B</fullName>
    </submittedName>
</protein>
<reference evidence="4" key="1">
    <citation type="journal article" date="2010" name="Science">
        <title>The genome of the Western clawed frog Xenopus tropicalis.</title>
        <authorList>
            <person name="Hellsten U."/>
            <person name="Harland R.M."/>
            <person name="Gilchrist M.J."/>
            <person name="Hendrix D."/>
            <person name="Jurka J."/>
            <person name="Kapitonov V."/>
            <person name="Ovcharenko I."/>
            <person name="Putnam N.H."/>
            <person name="Shu S."/>
            <person name="Taher L."/>
            <person name="Blitz I.L."/>
            <person name="Blumberg B."/>
            <person name="Dichmann D.S."/>
            <person name="Dubchak I."/>
            <person name="Amaya E."/>
            <person name="Detter J.C."/>
            <person name="Fletcher R."/>
            <person name="Gerhard D.S."/>
            <person name="Goodstein D."/>
            <person name="Graves T."/>
            <person name="Grigoriev I.V."/>
            <person name="Grimwood J."/>
            <person name="Kawashima T."/>
            <person name="Lindquist E."/>
            <person name="Lucas S.M."/>
            <person name="Mead P.E."/>
            <person name="Mitros T."/>
            <person name="Ogino H."/>
            <person name="Ohta Y."/>
            <person name="Poliakov A.V."/>
            <person name="Pollet N."/>
            <person name="Robert J."/>
            <person name="Salamov A."/>
            <person name="Sater A.K."/>
            <person name="Schmutz J."/>
            <person name="Terry A."/>
            <person name="Vize P.D."/>
            <person name="Warren W.C."/>
            <person name="Wells D."/>
            <person name="Wills A."/>
            <person name="Wilson R.K."/>
            <person name="Zimmerman L.B."/>
            <person name="Zorn A.M."/>
            <person name="Grainger R."/>
            <person name="Grammer T."/>
            <person name="Khokha M.K."/>
            <person name="Richardson P.M."/>
            <person name="Rokhsar D.S."/>
        </authorList>
    </citation>
    <scope>NUCLEOTIDE SEQUENCE [LARGE SCALE GENOMIC DNA]</scope>
    <source>
        <strain evidence="4">Nigerian</strain>
    </source>
</reference>
<keyword evidence="2" id="KW-0964">Secreted</keyword>
<dbReference type="PANTHER" id="PTHR20914:SF25">
    <property type="entry name" value="PHOSPHOLIPASE A2 INHIBITOR AND LY6_PLAUR DOMAIN-CONTAINING PROTEIN"/>
    <property type="match status" value="1"/>
</dbReference>
<dbReference type="Gene3D" id="2.10.60.10">
    <property type="entry name" value="CD59"/>
    <property type="match status" value="1"/>
</dbReference>
<keyword evidence="3" id="KW-0812">Transmembrane</keyword>
<dbReference type="GO" id="GO:0005576">
    <property type="term" value="C:extracellular region"/>
    <property type="evidence" value="ECO:0007669"/>
    <property type="project" value="UniProtKB-SubCell"/>
</dbReference>
<feature type="transmembrane region" description="Helical" evidence="3">
    <location>
        <begin position="95"/>
        <end position="113"/>
    </location>
</feature>
<evidence type="ECO:0000313" key="4">
    <source>
        <dbReference type="Ensembl" id="ENSXETP00000110681"/>
    </source>
</evidence>
<evidence type="ECO:0000256" key="1">
    <source>
        <dbReference type="ARBA" id="ARBA00004613"/>
    </source>
</evidence>
<dbReference type="SUPFAM" id="SSF57302">
    <property type="entry name" value="Snake toxin-like"/>
    <property type="match status" value="1"/>
</dbReference>
<dbReference type="PANTHER" id="PTHR20914">
    <property type="entry name" value="LY6/PLAUR DOMAIN-CONTAINING PROTEIN 8"/>
    <property type="match status" value="1"/>
</dbReference>
<name>A0A803JRR0_XENTR</name>
<keyword evidence="3" id="KW-1133">Transmembrane helix</keyword>
<dbReference type="GeneTree" id="ENSGT00940000163304"/>
<comment type="subcellular location">
    <subcellularLocation>
        <location evidence="1">Secreted</location>
    </subcellularLocation>
</comment>